<protein>
    <submittedName>
        <fullName evidence="2">Outer membrane protein assembly factor BamB, contains PQQ-like beta-propeller repeat</fullName>
    </submittedName>
</protein>
<dbReference type="Pfam" id="PF13360">
    <property type="entry name" value="PQQ_2"/>
    <property type="match status" value="1"/>
</dbReference>
<evidence type="ECO:0000259" key="1">
    <source>
        <dbReference type="Pfam" id="PF13360"/>
    </source>
</evidence>
<dbReference type="SMART" id="SM00564">
    <property type="entry name" value="PQQ"/>
    <property type="match status" value="6"/>
</dbReference>
<dbReference type="Gene3D" id="2.40.128.630">
    <property type="match status" value="1"/>
</dbReference>
<name>A0A1I2HM41_9BACT</name>
<dbReference type="InterPro" id="IPR015943">
    <property type="entry name" value="WD40/YVTN_repeat-like_dom_sf"/>
</dbReference>
<dbReference type="PANTHER" id="PTHR34512:SF30">
    <property type="entry name" value="OUTER MEMBRANE PROTEIN ASSEMBLY FACTOR BAMB"/>
    <property type="match status" value="1"/>
</dbReference>
<dbReference type="SUPFAM" id="SSF50998">
    <property type="entry name" value="Quinoprotein alcohol dehydrogenase-like"/>
    <property type="match status" value="2"/>
</dbReference>
<evidence type="ECO:0000313" key="2">
    <source>
        <dbReference type="EMBL" id="SFF30588.1"/>
    </source>
</evidence>
<sequence length="412" mass="45399">MNKPIGIILLALLGYACERPDQTTPETASATETLILVQANDFTINALHGQTGQLTWSLPLRYDLTYSSAPSQLGRYTIADKKIFYYAKPDLIGLKNWGDTTALFASQPAVNQLGSINAVTGQAMPATALKISPGFQLPCANNDYSCTYARYYYWLGVNQGVAILESVQTSGLPLHFDRKLLAINTESGTVLWTFKVDSDNPTATIDNGRVYIGDTHKSYVIDLKSGSKIQEYAIGGIIPPFTANLFFKPLDAWEVVVADAQTGAVKWRTQLGNPLKDLAIGNGLVLTKVEDRNLIQARDATTGTVKWSFSDNTSGGFISLQLVNNTLYTMSQTRRVYAIDLDTGALKWKTVQYGAPDIQAKSTMIYMMQTGHQLLGLNPATGEQVWERFFMRDSPAKTIQNFAVFNHSELDF</sequence>
<evidence type="ECO:0000313" key="3">
    <source>
        <dbReference type="Proteomes" id="UP000198598"/>
    </source>
</evidence>
<gene>
    <name evidence="2" type="ORF">SAMN05216167_1457</name>
</gene>
<dbReference type="InterPro" id="IPR011047">
    <property type="entry name" value="Quinoprotein_ADH-like_sf"/>
</dbReference>
<dbReference type="Gene3D" id="2.130.10.10">
    <property type="entry name" value="YVTN repeat-like/Quinoprotein amine dehydrogenase"/>
    <property type="match status" value="1"/>
</dbReference>
<reference evidence="2 3" key="1">
    <citation type="submission" date="2016-10" db="EMBL/GenBank/DDBJ databases">
        <authorList>
            <person name="de Groot N.N."/>
        </authorList>
    </citation>
    <scope>NUCLEOTIDE SEQUENCE [LARGE SCALE GENOMIC DNA]</scope>
    <source>
        <strain evidence="2 3">DSM 26130</strain>
    </source>
</reference>
<dbReference type="AlphaFoldDB" id="A0A1I2HM41"/>
<dbReference type="PANTHER" id="PTHR34512">
    <property type="entry name" value="CELL SURFACE PROTEIN"/>
    <property type="match status" value="1"/>
</dbReference>
<dbReference type="Proteomes" id="UP000198598">
    <property type="component" value="Unassembled WGS sequence"/>
</dbReference>
<accession>A0A1I2HM41</accession>
<dbReference type="InterPro" id="IPR002372">
    <property type="entry name" value="PQQ_rpt_dom"/>
</dbReference>
<organism evidence="2 3">
    <name type="scientific">Spirosoma endophyticum</name>
    <dbReference type="NCBI Taxonomy" id="662367"/>
    <lineage>
        <taxon>Bacteria</taxon>
        <taxon>Pseudomonadati</taxon>
        <taxon>Bacteroidota</taxon>
        <taxon>Cytophagia</taxon>
        <taxon>Cytophagales</taxon>
        <taxon>Cytophagaceae</taxon>
        <taxon>Spirosoma</taxon>
    </lineage>
</organism>
<dbReference type="OrthoDB" id="7012117at2"/>
<feature type="domain" description="Pyrrolo-quinoline quinone repeat" evidence="1">
    <location>
        <begin position="234"/>
        <end position="356"/>
    </location>
</feature>
<dbReference type="InterPro" id="IPR018391">
    <property type="entry name" value="PQQ_b-propeller_rpt"/>
</dbReference>
<dbReference type="RefSeq" id="WP_093835009.1">
    <property type="nucleotide sequence ID" value="NZ_FOLQ01000045.1"/>
</dbReference>
<dbReference type="Gene3D" id="2.40.10.480">
    <property type="match status" value="1"/>
</dbReference>
<keyword evidence="3" id="KW-1185">Reference proteome</keyword>
<dbReference type="PROSITE" id="PS51257">
    <property type="entry name" value="PROKAR_LIPOPROTEIN"/>
    <property type="match status" value="1"/>
</dbReference>
<dbReference type="EMBL" id="FOLQ01000045">
    <property type="protein sequence ID" value="SFF30588.1"/>
    <property type="molecule type" value="Genomic_DNA"/>
</dbReference>
<dbReference type="STRING" id="662367.SAMN05216167_1457"/>
<proteinExistence type="predicted"/>